<dbReference type="RefSeq" id="WP_290021930.1">
    <property type="nucleotide sequence ID" value="NZ_JAOPLV010000004.1"/>
</dbReference>
<sequence length="875" mass="98216">MSFDIAMNLILPPRDGKKPHITAPFGEKRASGPHKGVDFNYIGGQTGINMQHPAAFSPIDGKVSYSGGLFGTVKILDNKGFSHEVLHLLSQDVTEGEPVKAGVTQIGRMGGRGPQKENQYAMHIHYQIKDSSGKIVNPQEWWVNKNAASSKVIDIIPPTSPCLPITQADGKEFKDAKSLASLLGNEANYLLGLNTWHGGIHISDKKAPWVKDIHPVRCIADGEVVAFRMMPDYLVSKYKGQEYRYSNSFCLVRHKFKQAKPADGTKDTTPSDNTSDKGTKKEDGGFTYYTLYMHLCPWDKWPKNSRYRLKKGWRVRHSVPAHDYQPPALTLKAGEEFELVGGITSQRGYVIGQGEFEFARIKVLSNGASSKEVLATKGIDSLWMAQDPSAIEKIGNIVRPMWVYDKIEARVKEDMVGRADPKAQKGKTGHHVAGDSVFSVPAGSLISFDAHRCEWQEVRGRARRMARCVVQPLGRLVWLCVEEENIEIKDQEPTHLGELYELPTPVPIRAGETIGYLGLYEAPTSTEGGMSSKHMVHIELFSDDPRAEELVSSKEWKDKGFTLIDGSDSDGALDPAKIPPFFLSLYRHASDDKGLKDNDLTVKKLENAVDSIENYDRVKGMVVKHRSEWWVPASKVMMEQFKRIFCKVTDLPSLIEHEVKRVEALGWMDKLSHVHIAGPEVLHFHPLSIKYKTGVKRELIWMKRVLELYEVQIGEAFRNKVIKVGWELGIDPNYIMACIALETGTKFDPSIKNPYSSATGLIQLMRARAKELGTTVEELAKMDHVEQMDYVKMYFVRMADMFGVPTNRWSLEDVYLSIFAPSAIAIDGNAPVYTSPSESYNRNKFHDLNGDGKIMKSEIANNIRIFYDKGFAYEG</sequence>
<evidence type="ECO:0000259" key="1">
    <source>
        <dbReference type="Pfam" id="PF01551"/>
    </source>
</evidence>
<accession>A0AAW7I291</accession>
<dbReference type="Gene3D" id="1.10.530.10">
    <property type="match status" value="1"/>
</dbReference>
<dbReference type="InterPro" id="IPR023346">
    <property type="entry name" value="Lysozyme-like_dom_sf"/>
</dbReference>
<dbReference type="Gene3D" id="2.70.70.10">
    <property type="entry name" value="Glucose Permease (Domain IIA)"/>
    <property type="match status" value="1"/>
</dbReference>
<gene>
    <name evidence="2" type="ORF">OB959_10675</name>
</gene>
<comment type="caution">
    <text evidence="2">The sequence shown here is derived from an EMBL/GenBank/DDBJ whole genome shotgun (WGS) entry which is preliminary data.</text>
</comment>
<dbReference type="SUPFAM" id="SSF53955">
    <property type="entry name" value="Lysozyme-like"/>
    <property type="match status" value="1"/>
</dbReference>
<dbReference type="CDD" id="cd12797">
    <property type="entry name" value="M23_peptidase"/>
    <property type="match status" value="1"/>
</dbReference>
<feature type="domain" description="M23ase beta-sheet core" evidence="1">
    <location>
        <begin position="33"/>
        <end position="138"/>
    </location>
</feature>
<evidence type="ECO:0000313" key="2">
    <source>
        <dbReference type="EMBL" id="MDM5140263.1"/>
    </source>
</evidence>
<dbReference type="Proteomes" id="UP001168216">
    <property type="component" value="Unassembled WGS sequence"/>
</dbReference>
<dbReference type="Pfam" id="PF01551">
    <property type="entry name" value="Peptidase_M23"/>
    <property type="match status" value="1"/>
</dbReference>
<dbReference type="PANTHER" id="PTHR21666">
    <property type="entry name" value="PEPTIDASE-RELATED"/>
    <property type="match status" value="1"/>
</dbReference>
<dbReference type="InterPro" id="IPR050570">
    <property type="entry name" value="Cell_wall_metabolism_enzyme"/>
</dbReference>
<dbReference type="EMBL" id="JAOPLV010000004">
    <property type="protein sequence ID" value="MDM5140263.1"/>
    <property type="molecule type" value="Genomic_DNA"/>
</dbReference>
<dbReference type="PANTHER" id="PTHR21666:SF294">
    <property type="entry name" value="PEPTIDASE M23"/>
    <property type="match status" value="1"/>
</dbReference>
<dbReference type="InterPro" id="IPR011055">
    <property type="entry name" value="Dup_hybrid_motif"/>
</dbReference>
<reference evidence="2" key="1">
    <citation type="submission" date="2023-08" db="EMBL/GenBank/DDBJ databases">
        <title>WGS of Aeromonas isolates.</title>
        <authorList>
            <person name="Lee H."/>
        </authorList>
    </citation>
    <scope>NUCLEOTIDE SEQUENCE</scope>
    <source>
        <strain evidence="2">SL22</strain>
    </source>
</reference>
<protein>
    <submittedName>
        <fullName evidence="2">Peptidoglycan DD-metalloendopeptidase family protein</fullName>
    </submittedName>
</protein>
<organism evidence="2 3">
    <name type="scientific">Aeromonas bestiarum</name>
    <dbReference type="NCBI Taxonomy" id="105751"/>
    <lineage>
        <taxon>Bacteria</taxon>
        <taxon>Pseudomonadati</taxon>
        <taxon>Pseudomonadota</taxon>
        <taxon>Gammaproteobacteria</taxon>
        <taxon>Aeromonadales</taxon>
        <taxon>Aeromonadaceae</taxon>
        <taxon>Aeromonas</taxon>
    </lineage>
</organism>
<name>A0AAW7I291_9GAMM</name>
<dbReference type="AlphaFoldDB" id="A0AAW7I291"/>
<dbReference type="InterPro" id="IPR016047">
    <property type="entry name" value="M23ase_b-sheet_dom"/>
</dbReference>
<dbReference type="SUPFAM" id="SSF51261">
    <property type="entry name" value="Duplicated hybrid motif"/>
    <property type="match status" value="1"/>
</dbReference>
<proteinExistence type="predicted"/>
<dbReference type="GO" id="GO:0004222">
    <property type="term" value="F:metalloendopeptidase activity"/>
    <property type="evidence" value="ECO:0007669"/>
    <property type="project" value="TreeGrafter"/>
</dbReference>
<evidence type="ECO:0000313" key="3">
    <source>
        <dbReference type="Proteomes" id="UP001168216"/>
    </source>
</evidence>